<sequence>MDRSNYGWGSSSSSGGSSSRKGKKDKQRQPQRGLGVAQLEKIRLQSEMAEYQPPSIQSPFSNLNMSDARVPVPVSLPPSQTYTARTTVPMSLGGATRGAFYSEAQSTSLTVRPLLSAPCNTYQTNVHGHPAVTLPLFEGDREDFVQDYDRRWSIESRSLNSDSSDTQDLDLELKL</sequence>
<keyword evidence="2" id="KW-0805">Transcription regulation</keyword>
<dbReference type="PANTHER" id="PTHR33388:SF18">
    <property type="entry name" value="PROTEIN SPEAR1"/>
    <property type="match status" value="1"/>
</dbReference>
<gene>
    <name evidence="5" type="ORF">FCM35_KLT21365</name>
</gene>
<dbReference type="PANTHER" id="PTHR33388">
    <property type="entry name" value="OS01G0212500 PROTEIN"/>
    <property type="match status" value="1"/>
</dbReference>
<keyword evidence="6" id="KW-1185">Reference proteome</keyword>
<dbReference type="OrthoDB" id="653455at2759"/>
<evidence type="ECO:0000256" key="3">
    <source>
        <dbReference type="ARBA" id="ARBA00023163"/>
    </source>
</evidence>
<proteinExistence type="predicted"/>
<dbReference type="EMBL" id="SWLB01000009">
    <property type="protein sequence ID" value="KAF3334761.1"/>
    <property type="molecule type" value="Genomic_DNA"/>
</dbReference>
<keyword evidence="3" id="KW-0804">Transcription</keyword>
<name>A0A833REU2_9POAL</name>
<dbReference type="Proteomes" id="UP000623129">
    <property type="component" value="Unassembled WGS sequence"/>
</dbReference>
<accession>A0A833REU2</accession>
<comment type="caution">
    <text evidence="5">The sequence shown here is derived from an EMBL/GenBank/DDBJ whole genome shotgun (WGS) entry which is preliminary data.</text>
</comment>
<feature type="compositionally biased region" description="Low complexity" evidence="4">
    <location>
        <begin position="9"/>
        <end position="19"/>
    </location>
</feature>
<organism evidence="5 6">
    <name type="scientific">Carex littledalei</name>
    <dbReference type="NCBI Taxonomy" id="544730"/>
    <lineage>
        <taxon>Eukaryota</taxon>
        <taxon>Viridiplantae</taxon>
        <taxon>Streptophyta</taxon>
        <taxon>Embryophyta</taxon>
        <taxon>Tracheophyta</taxon>
        <taxon>Spermatophyta</taxon>
        <taxon>Magnoliopsida</taxon>
        <taxon>Liliopsida</taxon>
        <taxon>Poales</taxon>
        <taxon>Cyperaceae</taxon>
        <taxon>Cyperoideae</taxon>
        <taxon>Cariceae</taxon>
        <taxon>Carex</taxon>
        <taxon>Carex subgen. Euthyceras</taxon>
    </lineage>
</organism>
<protein>
    <recommendedName>
        <fullName evidence="7">SPOROCYTELESS-like EAR-containing protein 2</fullName>
    </recommendedName>
</protein>
<evidence type="ECO:0008006" key="7">
    <source>
        <dbReference type="Google" id="ProtNLM"/>
    </source>
</evidence>
<reference evidence="5" key="1">
    <citation type="submission" date="2020-01" db="EMBL/GenBank/DDBJ databases">
        <title>Genome sequence of Kobresia littledalei, the first chromosome-level genome in the family Cyperaceae.</title>
        <authorList>
            <person name="Qu G."/>
        </authorList>
    </citation>
    <scope>NUCLEOTIDE SEQUENCE</scope>
    <source>
        <strain evidence="5">C.B.Clarke</strain>
        <tissue evidence="5">Leaf</tissue>
    </source>
</reference>
<evidence type="ECO:0000313" key="5">
    <source>
        <dbReference type="EMBL" id="KAF3334761.1"/>
    </source>
</evidence>
<dbReference type="InterPro" id="IPR040356">
    <property type="entry name" value="SPEAR"/>
</dbReference>
<dbReference type="GO" id="GO:0003700">
    <property type="term" value="F:DNA-binding transcription factor activity"/>
    <property type="evidence" value="ECO:0007669"/>
    <property type="project" value="InterPro"/>
</dbReference>
<dbReference type="AlphaFoldDB" id="A0A833REU2"/>
<evidence type="ECO:0000256" key="2">
    <source>
        <dbReference type="ARBA" id="ARBA00023015"/>
    </source>
</evidence>
<evidence type="ECO:0000313" key="6">
    <source>
        <dbReference type="Proteomes" id="UP000623129"/>
    </source>
</evidence>
<evidence type="ECO:0000256" key="4">
    <source>
        <dbReference type="SAM" id="MobiDB-lite"/>
    </source>
</evidence>
<keyword evidence="1" id="KW-0678">Repressor</keyword>
<evidence type="ECO:0000256" key="1">
    <source>
        <dbReference type="ARBA" id="ARBA00022491"/>
    </source>
</evidence>
<feature type="region of interest" description="Disordered" evidence="4">
    <location>
        <begin position="1"/>
        <end position="38"/>
    </location>
</feature>